<name>A0A833MZZ6_9HYPH</name>
<dbReference type="AlphaFoldDB" id="A0A833MZZ6"/>
<comment type="caution">
    <text evidence="2">The sequence shown here is derived from an EMBL/GenBank/DDBJ whole genome shotgun (WGS) entry which is preliminary data.</text>
</comment>
<evidence type="ECO:0000313" key="3">
    <source>
        <dbReference type="Proteomes" id="UP000469949"/>
    </source>
</evidence>
<accession>A0A833MZZ6</accession>
<evidence type="ECO:0000313" key="2">
    <source>
        <dbReference type="EMBL" id="KAB7784438.1"/>
    </source>
</evidence>
<gene>
    <name evidence="2" type="ORF">F8B43_2471</name>
</gene>
<sequence>MQDRVFRPSKGTKRPRNASGIGSIPALRLGRRLRSDGRMI</sequence>
<feature type="region of interest" description="Disordered" evidence="1">
    <location>
        <begin position="1"/>
        <end position="23"/>
    </location>
</feature>
<dbReference type="EMBL" id="WEKV01000010">
    <property type="protein sequence ID" value="KAB7784438.1"/>
    <property type="molecule type" value="Genomic_DNA"/>
</dbReference>
<organism evidence="2 3">
    <name type="scientific">Methylorubrum populi</name>
    <dbReference type="NCBI Taxonomy" id="223967"/>
    <lineage>
        <taxon>Bacteria</taxon>
        <taxon>Pseudomonadati</taxon>
        <taxon>Pseudomonadota</taxon>
        <taxon>Alphaproteobacteria</taxon>
        <taxon>Hyphomicrobiales</taxon>
        <taxon>Methylobacteriaceae</taxon>
        <taxon>Methylorubrum</taxon>
    </lineage>
</organism>
<evidence type="ECO:0000256" key="1">
    <source>
        <dbReference type="SAM" id="MobiDB-lite"/>
    </source>
</evidence>
<protein>
    <submittedName>
        <fullName evidence="2">Uncharacterized protein</fullName>
    </submittedName>
</protein>
<proteinExistence type="predicted"/>
<reference evidence="2 3" key="1">
    <citation type="submission" date="2019-10" db="EMBL/GenBank/DDBJ databases">
        <title>Draft Genome Sequence of the Caffeine Degrading Methylotroph Methylorubrum populi PINKEL.</title>
        <authorList>
            <person name="Dawson S.C."/>
            <person name="Zhang X."/>
            <person name="Wright M.E."/>
            <person name="Sharma G."/>
            <person name="Langner J.T."/>
            <person name="Ditty J.L."/>
            <person name="Subuyuj G.A."/>
        </authorList>
    </citation>
    <scope>NUCLEOTIDE SEQUENCE [LARGE SCALE GENOMIC DNA]</scope>
    <source>
        <strain evidence="2 3">Pinkel</strain>
    </source>
</reference>
<dbReference type="Proteomes" id="UP000469949">
    <property type="component" value="Unassembled WGS sequence"/>
</dbReference>